<accession>H5UQ29</accession>
<dbReference type="InterPro" id="IPR039374">
    <property type="entry name" value="SIP_fam"/>
</dbReference>
<proteinExistence type="predicted"/>
<organism evidence="2 3">
    <name type="scientific">Mobilicoccus pelagius NBRC 104925</name>
    <dbReference type="NCBI Taxonomy" id="1089455"/>
    <lineage>
        <taxon>Bacteria</taxon>
        <taxon>Bacillati</taxon>
        <taxon>Actinomycetota</taxon>
        <taxon>Actinomycetes</taxon>
        <taxon>Micrococcales</taxon>
        <taxon>Dermatophilaceae</taxon>
        <taxon>Mobilicoccus</taxon>
    </lineage>
</organism>
<dbReference type="Pfam" id="PF04954">
    <property type="entry name" value="SIP"/>
    <property type="match status" value="1"/>
</dbReference>
<evidence type="ECO:0000313" key="3">
    <source>
        <dbReference type="Proteomes" id="UP000004367"/>
    </source>
</evidence>
<comment type="caution">
    <text evidence="2">The sequence shown here is derived from an EMBL/GenBank/DDBJ whole genome shotgun (WGS) entry which is preliminary data.</text>
</comment>
<dbReference type="Pfam" id="PF08021">
    <property type="entry name" value="FAD_binding_9"/>
    <property type="match status" value="1"/>
</dbReference>
<keyword evidence="3" id="KW-1185">Reference proteome</keyword>
<feature type="domain" description="FAD-binding FR-type" evidence="1">
    <location>
        <begin position="5"/>
        <end position="123"/>
    </location>
</feature>
<reference evidence="2 3" key="1">
    <citation type="submission" date="2012-02" db="EMBL/GenBank/DDBJ databases">
        <title>Whole genome shotgun sequence of Mobilicoccus pelagius NBRC 104925.</title>
        <authorList>
            <person name="Yoshida Y."/>
            <person name="Hosoyama A."/>
            <person name="Tsuchikane K."/>
            <person name="Katsumata H."/>
            <person name="Yamazaki S."/>
            <person name="Fujita N."/>
        </authorList>
    </citation>
    <scope>NUCLEOTIDE SEQUENCE [LARGE SCALE GENOMIC DNA]</scope>
    <source>
        <strain evidence="2 3">NBRC 104925</strain>
    </source>
</reference>
<gene>
    <name evidence="2" type="ORF">MOPEL_029_01150</name>
</gene>
<dbReference type="PANTHER" id="PTHR30157:SF0">
    <property type="entry name" value="NADPH-DEPENDENT FERRIC-CHELATE REDUCTASE"/>
    <property type="match status" value="1"/>
</dbReference>
<evidence type="ECO:0000313" key="2">
    <source>
        <dbReference type="EMBL" id="GAB47834.1"/>
    </source>
</evidence>
<dbReference type="STRING" id="1089455.MOPEL_029_01150"/>
<protein>
    <submittedName>
        <fullName evidence="2">Putative siderophore-interacting protein</fullName>
    </submittedName>
</protein>
<dbReference type="EMBL" id="BAFE01000027">
    <property type="protein sequence ID" value="GAB47834.1"/>
    <property type="molecule type" value="Genomic_DNA"/>
</dbReference>
<dbReference type="Gene3D" id="2.40.30.10">
    <property type="entry name" value="Translation factors"/>
    <property type="match status" value="1"/>
</dbReference>
<dbReference type="Proteomes" id="UP000004367">
    <property type="component" value="Unassembled WGS sequence"/>
</dbReference>
<dbReference type="Gene3D" id="3.40.50.80">
    <property type="entry name" value="Nucleotide-binding domain of ferredoxin-NADP reductase (FNR) module"/>
    <property type="match status" value="1"/>
</dbReference>
<dbReference type="InterPro" id="IPR017927">
    <property type="entry name" value="FAD-bd_FR_type"/>
</dbReference>
<dbReference type="InterPro" id="IPR013113">
    <property type="entry name" value="SIP_FAD-bd"/>
</dbReference>
<evidence type="ECO:0000259" key="1">
    <source>
        <dbReference type="PROSITE" id="PS51384"/>
    </source>
</evidence>
<dbReference type="eggNOG" id="COG2375">
    <property type="taxonomic scope" value="Bacteria"/>
</dbReference>
<dbReference type="InterPro" id="IPR039261">
    <property type="entry name" value="FNR_nucleotide-bd"/>
</dbReference>
<dbReference type="InterPro" id="IPR007037">
    <property type="entry name" value="SIP_rossman_dom"/>
</dbReference>
<dbReference type="SUPFAM" id="SSF63380">
    <property type="entry name" value="Riboflavin synthase domain-like"/>
    <property type="match status" value="1"/>
</dbReference>
<dbReference type="PROSITE" id="PS51384">
    <property type="entry name" value="FAD_FR"/>
    <property type="match status" value="1"/>
</dbReference>
<dbReference type="AlphaFoldDB" id="H5UQ29"/>
<dbReference type="InterPro" id="IPR017938">
    <property type="entry name" value="Riboflavin_synthase-like_b-brl"/>
</dbReference>
<dbReference type="PANTHER" id="PTHR30157">
    <property type="entry name" value="FERRIC REDUCTASE, NADPH-DEPENDENT"/>
    <property type="match status" value="1"/>
</dbReference>
<name>H5UQ29_9MICO</name>
<sequence length="249" mass="27187">MRRSGAPRLCVVTEVVDLTPRLRRVRFRSDDLVGVESVSPAQRATIVLPEGRTFGPEGVESEEYAGARRRRRTYTLCDLDPAAGTAAIDLVRHGEGIAGRWVERVEPGDEFVLSGPMGKFHLDPSHTRYLLVADETALPALREILAQLPAGASAEVHVEVADEAEKIDLPSPATTDVTWWLHSEHDGDTGELVGRLAPHLRTAGPGVVVWVGAEAEAVTTLRTHLLTEAGVERALLDAVAYWRRGRAER</sequence>
<dbReference type="GO" id="GO:0016491">
    <property type="term" value="F:oxidoreductase activity"/>
    <property type="evidence" value="ECO:0007669"/>
    <property type="project" value="InterPro"/>
</dbReference>
<dbReference type="CDD" id="cd06193">
    <property type="entry name" value="siderophore_interacting"/>
    <property type="match status" value="1"/>
</dbReference>